<evidence type="ECO:0000256" key="4">
    <source>
        <dbReference type="ARBA" id="ARBA00022729"/>
    </source>
</evidence>
<dbReference type="Proteomes" id="UP001500325">
    <property type="component" value="Unassembled WGS sequence"/>
</dbReference>
<comment type="caution">
    <text evidence="6">The sequence shown here is derived from an EMBL/GenBank/DDBJ whole genome shotgun (WGS) entry which is preliminary data.</text>
</comment>
<protein>
    <recommendedName>
        <fullName evidence="5">Solute-binding protein family 5 domain-containing protein</fullName>
    </recommendedName>
</protein>
<evidence type="ECO:0000313" key="6">
    <source>
        <dbReference type="EMBL" id="GAA4709190.1"/>
    </source>
</evidence>
<evidence type="ECO:0000256" key="2">
    <source>
        <dbReference type="ARBA" id="ARBA00005695"/>
    </source>
</evidence>
<name>A0ABP8XLG9_9PSEU</name>
<feature type="domain" description="Solute-binding protein family 5" evidence="5">
    <location>
        <begin position="121"/>
        <end position="487"/>
    </location>
</feature>
<accession>A0ABP8XLG9</accession>
<gene>
    <name evidence="6" type="ORF">GCM10023215_58400</name>
</gene>
<dbReference type="InterPro" id="IPR006311">
    <property type="entry name" value="TAT_signal"/>
</dbReference>
<dbReference type="InterPro" id="IPR000914">
    <property type="entry name" value="SBP_5_dom"/>
</dbReference>
<dbReference type="InterPro" id="IPR039424">
    <property type="entry name" value="SBP_5"/>
</dbReference>
<dbReference type="PANTHER" id="PTHR30290:SF10">
    <property type="entry name" value="PERIPLASMIC OLIGOPEPTIDE-BINDING PROTEIN-RELATED"/>
    <property type="match status" value="1"/>
</dbReference>
<proteinExistence type="inferred from homology"/>
<dbReference type="Gene3D" id="3.90.76.10">
    <property type="entry name" value="Dipeptide-binding Protein, Domain 1"/>
    <property type="match status" value="1"/>
</dbReference>
<dbReference type="SUPFAM" id="SSF53850">
    <property type="entry name" value="Periplasmic binding protein-like II"/>
    <property type="match status" value="1"/>
</dbReference>
<keyword evidence="4" id="KW-0732">Signal</keyword>
<sequence>MTQPDSPVPAPILSARGEGIMNSAFGRRRFIAGGLSGLGLLALAACGGGGAGAASGGGGGGNRSLVVAVPALAPTLDGVVGGGGLTLESFEMNANLQAGLVRNPYITGKTENTVVQDFNTYVGYVAESYEVSPDGLTYTFHLRPGLTSPLGNAITADDVLWSFERKWNTPTYSKTVWQGGFAGPQAISKVDDRTVAFTLTNAGFGLTFLGLLANLQGHIYDSTALKQHATGADPYALEWAKANGGWGLGPYHVTAQTPDQEMVLTANPNYAYGAPAIGQVTLRVVGDAGTRASLVASGDVDMAEGIRPTDQARLANNDAVVVPEADPIEYVDLTLVTNKAPFDDERVRKAMALAVPYEQIMQQIYAGRAVQMVGNINPNTRNYDVSQLPKPSSDVARAKALLAEAGHDRIAYTLSVSTATQDLVDACVLVQSYAREAGFDITIDQKTAADFSTMRNNATGQAIIYRNRSQVQTPTYACTIFWKPNNDASNPSRWQDASAARFWEVVNRAQAIPDPLSPEAGPLWLEAQKILVDSSPEIFVCSIQPSQIFRTDVGGFTYRSENAIDFGNITILDA</sequence>
<dbReference type="Gene3D" id="3.40.190.10">
    <property type="entry name" value="Periplasmic binding protein-like II"/>
    <property type="match status" value="1"/>
</dbReference>
<dbReference type="EMBL" id="BAABIC010000027">
    <property type="protein sequence ID" value="GAA4709190.1"/>
    <property type="molecule type" value="Genomic_DNA"/>
</dbReference>
<keyword evidence="3" id="KW-0813">Transport</keyword>
<keyword evidence="7" id="KW-1185">Reference proteome</keyword>
<dbReference type="CDD" id="cd08512">
    <property type="entry name" value="PBP2_NikA_DppA_OppA_like_7"/>
    <property type="match status" value="1"/>
</dbReference>
<organism evidence="6 7">
    <name type="scientific">Pseudonocardia yuanmonensis</name>
    <dbReference type="NCBI Taxonomy" id="1095914"/>
    <lineage>
        <taxon>Bacteria</taxon>
        <taxon>Bacillati</taxon>
        <taxon>Actinomycetota</taxon>
        <taxon>Actinomycetes</taxon>
        <taxon>Pseudonocardiales</taxon>
        <taxon>Pseudonocardiaceae</taxon>
        <taxon>Pseudonocardia</taxon>
    </lineage>
</organism>
<dbReference type="RefSeq" id="WP_345383997.1">
    <property type="nucleotide sequence ID" value="NZ_BAABIC010000027.1"/>
</dbReference>
<evidence type="ECO:0000256" key="1">
    <source>
        <dbReference type="ARBA" id="ARBA00004196"/>
    </source>
</evidence>
<evidence type="ECO:0000259" key="5">
    <source>
        <dbReference type="Pfam" id="PF00496"/>
    </source>
</evidence>
<comment type="subcellular location">
    <subcellularLocation>
        <location evidence="1">Cell envelope</location>
    </subcellularLocation>
</comment>
<evidence type="ECO:0000256" key="3">
    <source>
        <dbReference type="ARBA" id="ARBA00022448"/>
    </source>
</evidence>
<dbReference type="PANTHER" id="PTHR30290">
    <property type="entry name" value="PERIPLASMIC BINDING COMPONENT OF ABC TRANSPORTER"/>
    <property type="match status" value="1"/>
</dbReference>
<evidence type="ECO:0000313" key="7">
    <source>
        <dbReference type="Proteomes" id="UP001500325"/>
    </source>
</evidence>
<reference evidence="7" key="1">
    <citation type="journal article" date="2019" name="Int. J. Syst. Evol. Microbiol.">
        <title>The Global Catalogue of Microorganisms (GCM) 10K type strain sequencing project: providing services to taxonomists for standard genome sequencing and annotation.</title>
        <authorList>
            <consortium name="The Broad Institute Genomics Platform"/>
            <consortium name="The Broad Institute Genome Sequencing Center for Infectious Disease"/>
            <person name="Wu L."/>
            <person name="Ma J."/>
        </authorList>
    </citation>
    <scope>NUCLEOTIDE SEQUENCE [LARGE SCALE GENOMIC DNA]</scope>
    <source>
        <strain evidence="7">JCM 18055</strain>
    </source>
</reference>
<dbReference type="Pfam" id="PF00496">
    <property type="entry name" value="SBP_bac_5"/>
    <property type="match status" value="1"/>
</dbReference>
<comment type="similarity">
    <text evidence="2">Belongs to the bacterial solute-binding protein 5 family.</text>
</comment>
<dbReference type="Gene3D" id="3.10.105.10">
    <property type="entry name" value="Dipeptide-binding Protein, Domain 3"/>
    <property type="match status" value="1"/>
</dbReference>
<dbReference type="PROSITE" id="PS51318">
    <property type="entry name" value="TAT"/>
    <property type="match status" value="1"/>
</dbReference>